<feature type="region of interest" description="Disordered" evidence="1">
    <location>
        <begin position="101"/>
        <end position="124"/>
    </location>
</feature>
<reference evidence="2 3" key="1">
    <citation type="journal article" date="2014" name="Genome Announc.">
        <title>Draft Genome Sequence of Pseudomonas moraviensis R28-S.</title>
        <authorList>
            <person name="Hunter S.S."/>
            <person name="Yano H."/>
            <person name="Loftie-Eaton W."/>
            <person name="Hughes J."/>
            <person name="De Gelder L."/>
            <person name="Stragier P."/>
            <person name="De Vos P."/>
            <person name="Settles M.L."/>
            <person name="Top E.M."/>
        </authorList>
    </citation>
    <scope>NUCLEOTIDE SEQUENCE [LARGE SCALE GENOMIC DNA]</scope>
    <source>
        <strain evidence="3">R28</strain>
    </source>
</reference>
<protein>
    <submittedName>
        <fullName evidence="2">Uncharacterized protein</fullName>
    </submittedName>
</protein>
<dbReference type="EMBL" id="AYMZ01000003">
    <property type="protein sequence ID" value="ETF09841.1"/>
    <property type="molecule type" value="Genomic_DNA"/>
</dbReference>
<name>V8RCJ4_9PSED</name>
<sequence length="124" mass="13704">MPYAIKADGQLRSVSATMVLEDDETLVEELPKWLLTKLEEIGILAGKAASEGAWRSEELSATARQLEALEEAEADVPPADLLGGTRKAWLRYRGQLSSWKEGSLNFPDGSFRPTRPDPDIIKHV</sequence>
<dbReference type="Proteomes" id="UP000024771">
    <property type="component" value="Chromosome"/>
</dbReference>
<feature type="compositionally biased region" description="Basic and acidic residues" evidence="1">
    <location>
        <begin position="114"/>
        <end position="124"/>
    </location>
</feature>
<dbReference type="PATRIC" id="fig|1395516.4.peg.2445"/>
<organism evidence="2 3">
    <name type="scientific">Pseudomonas moraviensis R28-S</name>
    <dbReference type="NCBI Taxonomy" id="1395516"/>
    <lineage>
        <taxon>Bacteria</taxon>
        <taxon>Pseudomonadati</taxon>
        <taxon>Pseudomonadota</taxon>
        <taxon>Gammaproteobacteria</taxon>
        <taxon>Pseudomonadales</taxon>
        <taxon>Pseudomonadaceae</taxon>
        <taxon>Pseudomonas</taxon>
    </lineage>
</organism>
<proteinExistence type="predicted"/>
<evidence type="ECO:0000256" key="1">
    <source>
        <dbReference type="SAM" id="MobiDB-lite"/>
    </source>
</evidence>
<dbReference type="RefSeq" id="WP_016774519.1">
    <property type="nucleotide sequence ID" value="NZ_CM002330.1"/>
</dbReference>
<evidence type="ECO:0000313" key="2">
    <source>
        <dbReference type="EMBL" id="ETF09841.1"/>
    </source>
</evidence>
<gene>
    <name evidence="2" type="ORF">PMO01_12025</name>
</gene>
<accession>V8RCJ4</accession>
<dbReference type="AlphaFoldDB" id="V8RCJ4"/>
<evidence type="ECO:0000313" key="3">
    <source>
        <dbReference type="Proteomes" id="UP000024771"/>
    </source>
</evidence>
<comment type="caution">
    <text evidence="2">The sequence shown here is derived from an EMBL/GenBank/DDBJ whole genome shotgun (WGS) entry which is preliminary data.</text>
</comment>
<dbReference type="HOGENOM" id="CLU_163361_0_0_6"/>